<name>A0A7J5API3_9FLAO</name>
<dbReference type="OrthoDB" id="680500at2"/>
<evidence type="ECO:0000313" key="2">
    <source>
        <dbReference type="Proteomes" id="UP000467305"/>
    </source>
</evidence>
<dbReference type="EMBL" id="WAAU01000008">
    <property type="protein sequence ID" value="KAB1159467.1"/>
    <property type="molecule type" value="Genomic_DNA"/>
</dbReference>
<evidence type="ECO:0000313" key="1">
    <source>
        <dbReference type="EMBL" id="KAB1159467.1"/>
    </source>
</evidence>
<keyword evidence="2" id="KW-1185">Reference proteome</keyword>
<organism evidence="1 2">
    <name type="scientific">Tenacibaculum aiptasiae</name>
    <dbReference type="NCBI Taxonomy" id="426481"/>
    <lineage>
        <taxon>Bacteria</taxon>
        <taxon>Pseudomonadati</taxon>
        <taxon>Bacteroidota</taxon>
        <taxon>Flavobacteriia</taxon>
        <taxon>Flavobacteriales</taxon>
        <taxon>Flavobacteriaceae</taxon>
        <taxon>Tenacibaculum</taxon>
    </lineage>
</organism>
<dbReference type="InterPro" id="IPR021223">
    <property type="entry name" value="AbiGi"/>
</dbReference>
<sequence length="272" mass="32525">MNLKKGNLEPPFEQKKINHIFHYTNNFEVLLKILRNGFAPSYCIEKINDIEYYIPMVSFCNIPLRDVDLYLRYGKYGIGMSLQWAIKNTISPVVYIHETTPFGKFHNSLISLHFKHMINDIFHNKSIEEVENKLNENFFVKYDEKSKDISKINTSIIQFFKNWKTLYRKREIITYQEREWRFIPKLEDNKKIIHQEQSEFSSIKKLKKPHLPEYSIKLDDINDIRYILINNETQRKKVLKLLNKTFGESVVLESIISGNLMIINDKLIHDDF</sequence>
<proteinExistence type="predicted"/>
<dbReference type="AlphaFoldDB" id="A0A7J5API3"/>
<gene>
    <name evidence="1" type="ORF">F7018_03910</name>
</gene>
<dbReference type="RefSeq" id="WP_150898686.1">
    <property type="nucleotide sequence ID" value="NZ_WAAU01000008.1"/>
</dbReference>
<accession>A0A7J5API3</accession>
<reference evidence="1 2" key="1">
    <citation type="submission" date="2019-09" db="EMBL/GenBank/DDBJ databases">
        <authorList>
            <person name="Cao W.R."/>
        </authorList>
    </citation>
    <scope>NUCLEOTIDE SEQUENCE [LARGE SCALE GENOMIC DNA]</scope>
    <source>
        <strain evidence="2">a4</strain>
    </source>
</reference>
<comment type="caution">
    <text evidence="1">The sequence shown here is derived from an EMBL/GenBank/DDBJ whole genome shotgun (WGS) entry which is preliminary data.</text>
</comment>
<evidence type="ECO:0008006" key="3">
    <source>
        <dbReference type="Google" id="ProtNLM"/>
    </source>
</evidence>
<protein>
    <recommendedName>
        <fullName evidence="3">DUF2971 domain-containing protein</fullName>
    </recommendedName>
</protein>
<dbReference type="Pfam" id="PF10899">
    <property type="entry name" value="AbiGi"/>
    <property type="match status" value="1"/>
</dbReference>
<dbReference type="Proteomes" id="UP000467305">
    <property type="component" value="Unassembled WGS sequence"/>
</dbReference>